<protein>
    <submittedName>
        <fullName evidence="3">Arsenate reductase ArsC</fullName>
    </submittedName>
</protein>
<dbReference type="PANTHER" id="PTHR43428:SF1">
    <property type="entry name" value="ARSENATE REDUCTASE"/>
    <property type="match status" value="1"/>
</dbReference>
<name>A0ABS2ANR5_9ACTN</name>
<evidence type="ECO:0000313" key="4">
    <source>
        <dbReference type="Proteomes" id="UP000632138"/>
    </source>
</evidence>
<evidence type="ECO:0000313" key="3">
    <source>
        <dbReference type="EMBL" id="MBM2621509.1"/>
    </source>
</evidence>
<keyword evidence="4" id="KW-1185">Reference proteome</keyword>
<dbReference type="CDD" id="cd16345">
    <property type="entry name" value="LMWP_ArsC"/>
    <property type="match status" value="1"/>
</dbReference>
<gene>
    <name evidence="3" type="ORF">JIG36_38995</name>
</gene>
<dbReference type="Proteomes" id="UP000632138">
    <property type="component" value="Unassembled WGS sequence"/>
</dbReference>
<proteinExistence type="predicted"/>
<evidence type="ECO:0000256" key="1">
    <source>
        <dbReference type="ARBA" id="ARBA00022849"/>
    </source>
</evidence>
<comment type="caution">
    <text evidence="3">The sequence shown here is derived from an EMBL/GenBank/DDBJ whole genome shotgun (WGS) entry which is preliminary data.</text>
</comment>
<dbReference type="EMBL" id="JAENHP010000020">
    <property type="protein sequence ID" value="MBM2621509.1"/>
    <property type="molecule type" value="Genomic_DNA"/>
</dbReference>
<accession>A0ABS2ANR5</accession>
<dbReference type="PANTHER" id="PTHR43428">
    <property type="entry name" value="ARSENATE REDUCTASE"/>
    <property type="match status" value="1"/>
</dbReference>
<dbReference type="Pfam" id="PF01451">
    <property type="entry name" value="LMWPc"/>
    <property type="match status" value="1"/>
</dbReference>
<evidence type="ECO:0000259" key="2">
    <source>
        <dbReference type="SMART" id="SM00226"/>
    </source>
</evidence>
<dbReference type="RefSeq" id="WP_203381626.1">
    <property type="nucleotide sequence ID" value="NZ_JAENHP010000020.1"/>
</dbReference>
<dbReference type="InterPro" id="IPR023485">
    <property type="entry name" value="Ptyr_pPase"/>
</dbReference>
<organism evidence="3 4">
    <name type="scientific">Paractinoplanes ovalisporus</name>
    <dbReference type="NCBI Taxonomy" id="2810368"/>
    <lineage>
        <taxon>Bacteria</taxon>
        <taxon>Bacillati</taxon>
        <taxon>Actinomycetota</taxon>
        <taxon>Actinomycetes</taxon>
        <taxon>Micromonosporales</taxon>
        <taxon>Micromonosporaceae</taxon>
        <taxon>Paractinoplanes</taxon>
    </lineage>
</organism>
<dbReference type="SUPFAM" id="SSF52788">
    <property type="entry name" value="Phosphotyrosine protein phosphatases I"/>
    <property type="match status" value="1"/>
</dbReference>
<sequence length="136" mass="14889">MTSTKPSVLFVCVHNAGRSQMAAGWLRHLAGDTVEIRSAGSEPADRINPVAVAAMAEVGIDITAEHPKKLEPEAVEASDVVITMGCGDTCPFFPGKRYEDWKLDDPAGQNLEAVRPIRDDIRTRVEQLLHELQTRP</sequence>
<keyword evidence="1" id="KW-0059">Arsenical resistance</keyword>
<reference evidence="3 4" key="1">
    <citation type="submission" date="2021-01" db="EMBL/GenBank/DDBJ databases">
        <title>Actinoplanes sp. nov. LDG1-06 isolated from lichen.</title>
        <authorList>
            <person name="Saeng-In P."/>
            <person name="Phongsopitanun W."/>
            <person name="Kanchanasin P."/>
            <person name="Yuki M."/>
            <person name="Kudo T."/>
            <person name="Ohkuma M."/>
            <person name="Tanasupawat S."/>
        </authorList>
    </citation>
    <scope>NUCLEOTIDE SEQUENCE [LARGE SCALE GENOMIC DNA]</scope>
    <source>
        <strain evidence="3 4">LDG1-06</strain>
    </source>
</reference>
<dbReference type="InterPro" id="IPR036196">
    <property type="entry name" value="Ptyr_pPase_sf"/>
</dbReference>
<feature type="domain" description="Phosphotyrosine protein phosphatase I" evidence="2">
    <location>
        <begin position="6"/>
        <end position="131"/>
    </location>
</feature>
<dbReference type="SMART" id="SM00226">
    <property type="entry name" value="LMWPc"/>
    <property type="match status" value="1"/>
</dbReference>
<dbReference type="Gene3D" id="3.40.50.2300">
    <property type="match status" value="1"/>
</dbReference>